<name>A0ABN0RA99_MYCUL</name>
<dbReference type="EMBL" id="JAOL01000037">
    <property type="protein sequence ID" value="EUA93844.1"/>
    <property type="molecule type" value="Genomic_DNA"/>
</dbReference>
<reference evidence="1 2" key="1">
    <citation type="submission" date="2014-01" db="EMBL/GenBank/DDBJ databases">
        <authorList>
            <person name="Dobos K."/>
            <person name="Lenaerts A."/>
            <person name="Ordway D."/>
            <person name="DeGroote M.A."/>
            <person name="Parker T."/>
            <person name="Sizemore C."/>
            <person name="Tallon L.J."/>
            <person name="Sadzewicz L.K."/>
            <person name="Sengamalay N."/>
            <person name="Fraser C.M."/>
            <person name="Hine E."/>
            <person name="Shefchek K.A."/>
            <person name="Das S.P."/>
            <person name="Tettelin H."/>
        </authorList>
    </citation>
    <scope>NUCLEOTIDE SEQUENCE [LARGE SCALE GENOMIC DNA]</scope>
    <source>
        <strain evidence="1 2">Harvey</strain>
    </source>
</reference>
<dbReference type="Proteomes" id="UP000020681">
    <property type="component" value="Unassembled WGS sequence"/>
</dbReference>
<organism evidence="1 2">
    <name type="scientific">Mycobacterium ulcerans str. Harvey</name>
    <dbReference type="NCBI Taxonomy" id="1299332"/>
    <lineage>
        <taxon>Bacteria</taxon>
        <taxon>Bacillati</taxon>
        <taxon>Actinomycetota</taxon>
        <taxon>Actinomycetes</taxon>
        <taxon>Mycobacteriales</taxon>
        <taxon>Mycobacteriaceae</taxon>
        <taxon>Mycobacterium</taxon>
        <taxon>Mycobacterium ulcerans group</taxon>
    </lineage>
</organism>
<sequence length="176" mass="19455">MTAWHTAARARIRRGVHRRLHVKIRDGKSAPAGLRRGRVDLAGHRDVLGMWAVKVTANRPSTGCSADGVEKPRRGRHLLLVCDASKTAGLGERGLPTTVVQTCIIHLIRGTFRYPGASTTPRSPGAQADLHRGQRCCGRRSLRCLRHRMGHRYQRQFDCGAPPGMSSSHSWTTTPR</sequence>
<accession>A0ABN0RA99</accession>
<gene>
    <name evidence="1" type="ORF">I551_8900</name>
</gene>
<evidence type="ECO:0000313" key="1">
    <source>
        <dbReference type="EMBL" id="EUA93844.1"/>
    </source>
</evidence>
<keyword evidence="2" id="KW-1185">Reference proteome</keyword>
<protein>
    <submittedName>
        <fullName evidence="1">Transposase</fullName>
    </submittedName>
</protein>
<proteinExistence type="predicted"/>
<comment type="caution">
    <text evidence="1">The sequence shown here is derived from an EMBL/GenBank/DDBJ whole genome shotgun (WGS) entry which is preliminary data.</text>
</comment>
<evidence type="ECO:0000313" key="2">
    <source>
        <dbReference type="Proteomes" id="UP000020681"/>
    </source>
</evidence>